<dbReference type="InterPro" id="IPR001538">
    <property type="entry name" value="Man6P_isomerase-2_C"/>
</dbReference>
<feature type="domain" description="Mannose-6-phosphate isomerase type II C-terminal" evidence="9">
    <location>
        <begin position="369"/>
        <end position="468"/>
    </location>
</feature>
<evidence type="ECO:0000256" key="5">
    <source>
        <dbReference type="ARBA" id="ARBA00022741"/>
    </source>
</evidence>
<dbReference type="FunFam" id="3.90.550.10:FF:000046">
    <property type="entry name" value="Mannose-1-phosphate guanylyltransferase (GDP)"/>
    <property type="match status" value="1"/>
</dbReference>
<evidence type="ECO:0000313" key="12">
    <source>
        <dbReference type="Proteomes" id="UP001174909"/>
    </source>
</evidence>
<dbReference type="CDD" id="cd02509">
    <property type="entry name" value="GDP-M1P_Guanylyltransferase"/>
    <property type="match status" value="1"/>
</dbReference>
<evidence type="ECO:0000256" key="6">
    <source>
        <dbReference type="ARBA" id="ARBA00023134"/>
    </source>
</evidence>
<dbReference type="Pfam" id="PF22640">
    <property type="entry name" value="ManC_GMP_beta-helix"/>
    <property type="match status" value="1"/>
</dbReference>
<comment type="catalytic activity">
    <reaction evidence="7">
        <text>alpha-D-mannose 1-phosphate + GTP + H(+) = GDP-alpha-D-mannose + diphosphate</text>
        <dbReference type="Rhea" id="RHEA:15229"/>
        <dbReference type="ChEBI" id="CHEBI:15378"/>
        <dbReference type="ChEBI" id="CHEBI:33019"/>
        <dbReference type="ChEBI" id="CHEBI:37565"/>
        <dbReference type="ChEBI" id="CHEBI:57527"/>
        <dbReference type="ChEBI" id="CHEBI:58409"/>
        <dbReference type="EC" id="2.7.7.13"/>
    </reaction>
</comment>
<dbReference type="InterPro" id="IPR006375">
    <property type="entry name" value="Man1P_GuaTrfase/Man6P_Isoase"/>
</dbReference>
<dbReference type="PANTHER" id="PTHR46390:SF1">
    <property type="entry name" value="MANNOSE-1-PHOSPHATE GUANYLYLTRANSFERASE"/>
    <property type="match status" value="1"/>
</dbReference>
<dbReference type="EC" id="2.7.7.13" evidence="2"/>
<keyword evidence="4" id="KW-0548">Nucleotidyltransferase</keyword>
<dbReference type="PANTHER" id="PTHR46390">
    <property type="entry name" value="MANNOSE-1-PHOSPHATE GUANYLYLTRANSFERASE"/>
    <property type="match status" value="1"/>
</dbReference>
<dbReference type="GO" id="GO:0005525">
    <property type="term" value="F:GTP binding"/>
    <property type="evidence" value="ECO:0007669"/>
    <property type="project" value="UniProtKB-KW"/>
</dbReference>
<evidence type="ECO:0000256" key="1">
    <source>
        <dbReference type="ARBA" id="ARBA00006115"/>
    </source>
</evidence>
<gene>
    <name evidence="11" type="ORF">GBAR_LOCUS9752</name>
</gene>
<keyword evidence="3" id="KW-0808">Transferase</keyword>
<comment type="similarity">
    <text evidence="1">Belongs to the mannose-6-phosphate isomerase type 2 family.</text>
</comment>
<dbReference type="InterPro" id="IPR054566">
    <property type="entry name" value="ManC/GMP-like_b-helix"/>
</dbReference>
<organism evidence="11 12">
    <name type="scientific">Geodia barretti</name>
    <name type="common">Barrett's horny sponge</name>
    <dbReference type="NCBI Taxonomy" id="519541"/>
    <lineage>
        <taxon>Eukaryota</taxon>
        <taxon>Metazoa</taxon>
        <taxon>Porifera</taxon>
        <taxon>Demospongiae</taxon>
        <taxon>Heteroscleromorpha</taxon>
        <taxon>Tetractinellida</taxon>
        <taxon>Astrophorina</taxon>
        <taxon>Geodiidae</taxon>
        <taxon>Geodia</taxon>
    </lineage>
</organism>
<dbReference type="Proteomes" id="UP001174909">
    <property type="component" value="Unassembled WGS sequence"/>
</dbReference>
<evidence type="ECO:0000256" key="4">
    <source>
        <dbReference type="ARBA" id="ARBA00022695"/>
    </source>
</evidence>
<evidence type="ECO:0000259" key="8">
    <source>
        <dbReference type="Pfam" id="PF00483"/>
    </source>
</evidence>
<evidence type="ECO:0000256" key="7">
    <source>
        <dbReference type="ARBA" id="ARBA00047343"/>
    </source>
</evidence>
<dbReference type="InterPro" id="IPR011051">
    <property type="entry name" value="RmlC_Cupin_sf"/>
</dbReference>
<evidence type="ECO:0000259" key="10">
    <source>
        <dbReference type="Pfam" id="PF22640"/>
    </source>
</evidence>
<dbReference type="AlphaFoldDB" id="A0AA35WIN4"/>
<protein>
    <recommendedName>
        <fullName evidence="2">mannose-1-phosphate guanylyltransferase</fullName>
        <ecNumber evidence="2">2.7.7.13</ecNumber>
    </recommendedName>
</protein>
<keyword evidence="12" id="KW-1185">Reference proteome</keyword>
<name>A0AA35WIN4_GEOBA</name>
<dbReference type="Pfam" id="PF01050">
    <property type="entry name" value="MannoseP_isomer"/>
    <property type="match status" value="1"/>
</dbReference>
<dbReference type="GO" id="GO:0004475">
    <property type="term" value="F:mannose-1-phosphate guanylyltransferase (GTP) activity"/>
    <property type="evidence" value="ECO:0007669"/>
    <property type="project" value="UniProtKB-EC"/>
</dbReference>
<accession>A0AA35WIN4</accession>
<dbReference type="GO" id="GO:0000271">
    <property type="term" value="P:polysaccharide biosynthetic process"/>
    <property type="evidence" value="ECO:0007669"/>
    <property type="project" value="InterPro"/>
</dbReference>
<dbReference type="CDD" id="cd02213">
    <property type="entry name" value="cupin_PMI_typeII_C"/>
    <property type="match status" value="1"/>
</dbReference>
<dbReference type="Pfam" id="PF00483">
    <property type="entry name" value="NTP_transferase"/>
    <property type="match status" value="1"/>
</dbReference>
<dbReference type="Gene3D" id="3.90.550.10">
    <property type="entry name" value="Spore Coat Polysaccharide Biosynthesis Protein SpsA, Chain A"/>
    <property type="match status" value="1"/>
</dbReference>
<keyword evidence="5" id="KW-0547">Nucleotide-binding</keyword>
<dbReference type="Gene3D" id="2.60.120.10">
    <property type="entry name" value="Jelly Rolls"/>
    <property type="match status" value="1"/>
</dbReference>
<evidence type="ECO:0000256" key="3">
    <source>
        <dbReference type="ARBA" id="ARBA00022679"/>
    </source>
</evidence>
<dbReference type="InterPro" id="IPR005835">
    <property type="entry name" value="NTP_transferase_dom"/>
</dbReference>
<feature type="domain" description="MannoseP isomerase/GMP-like beta-helix" evidence="10">
    <location>
        <begin position="319"/>
        <end position="365"/>
    </location>
</feature>
<dbReference type="SUPFAM" id="SSF51182">
    <property type="entry name" value="RmlC-like cupins"/>
    <property type="match status" value="1"/>
</dbReference>
<dbReference type="EMBL" id="CASHTH010001466">
    <property type="protein sequence ID" value="CAI8015790.1"/>
    <property type="molecule type" value="Genomic_DNA"/>
</dbReference>
<reference evidence="11" key="1">
    <citation type="submission" date="2023-03" db="EMBL/GenBank/DDBJ databases">
        <authorList>
            <person name="Steffen K."/>
            <person name="Cardenas P."/>
        </authorList>
    </citation>
    <scope>NUCLEOTIDE SEQUENCE</scope>
</reference>
<sequence length="476" mass="53406">MTLHPVILAGGSGTRMWPLSREAHPKQFLPLMGEHSLFQDTVLRLDGLEEVAAPLILCNEEHRFLVAEHMRQLEKNALAITLEPVGRNTAPALTLAAMMLLDNESTFSDGDPVMLVLPSDHVVRDIETFQKLVRHGIELAQGNTIITFGILPDSPRTGYGYIRMGNRITSDGGSNFFQVAEFVEKPDRDAAKKMIKSEAYLWNSGMFMMRASVWMRELRRLRPDIVDACSNAHAALSRDGEFYRPGATEFAACPSESIDYAVMEHMSEGSPQGNGAKCIVLPMEIGWTDLGAWSSLWEEREQDAGGNVIQGDVYAHSMSNSLIISQRRLVAAVGLEDIILIETADAVLAAHRDRVQDVKELVEQLKSQGRPEHENHLKINRPWGSFETIDIGQRFQMHHHRAEHWVVVRGTAKVTRGDEVFLLTENQSAYVPVGVSHRLENPGAMPLEVVEVQTGSYLEEDDIVRFEDRYDRHIHD</sequence>
<dbReference type="NCBIfam" id="TIGR01479">
    <property type="entry name" value="GMP_PMI"/>
    <property type="match status" value="1"/>
</dbReference>
<evidence type="ECO:0000313" key="11">
    <source>
        <dbReference type="EMBL" id="CAI8015790.1"/>
    </source>
</evidence>
<dbReference type="InterPro" id="IPR029044">
    <property type="entry name" value="Nucleotide-diphossugar_trans"/>
</dbReference>
<proteinExistence type="inferred from homology"/>
<keyword evidence="6" id="KW-0342">GTP-binding</keyword>
<comment type="caution">
    <text evidence="11">The sequence shown here is derived from an EMBL/GenBank/DDBJ whole genome shotgun (WGS) entry which is preliminary data.</text>
</comment>
<dbReference type="SUPFAM" id="SSF53448">
    <property type="entry name" value="Nucleotide-diphospho-sugar transferases"/>
    <property type="match status" value="1"/>
</dbReference>
<dbReference type="InterPro" id="IPR014710">
    <property type="entry name" value="RmlC-like_jellyroll"/>
</dbReference>
<evidence type="ECO:0000256" key="2">
    <source>
        <dbReference type="ARBA" id="ARBA00012387"/>
    </source>
</evidence>
<feature type="domain" description="Nucleotidyl transferase" evidence="8">
    <location>
        <begin position="5"/>
        <end position="303"/>
    </location>
</feature>
<dbReference type="GO" id="GO:0009298">
    <property type="term" value="P:GDP-mannose biosynthetic process"/>
    <property type="evidence" value="ECO:0007669"/>
    <property type="project" value="TreeGrafter"/>
</dbReference>
<dbReference type="InterPro" id="IPR051161">
    <property type="entry name" value="Mannose-6P_isomerase_type2"/>
</dbReference>
<dbReference type="InterPro" id="IPR049577">
    <property type="entry name" value="GMPP_N"/>
</dbReference>
<evidence type="ECO:0000259" key="9">
    <source>
        <dbReference type="Pfam" id="PF01050"/>
    </source>
</evidence>